<keyword evidence="8 16" id="KW-0862">Zinc</keyword>
<keyword evidence="6" id="KW-0732">Signal</keyword>
<feature type="compositionally biased region" description="Polar residues" evidence="18">
    <location>
        <begin position="551"/>
        <end position="564"/>
    </location>
</feature>
<keyword evidence="9" id="KW-0130">Cell adhesion</keyword>
<feature type="compositionally biased region" description="Polar residues" evidence="18">
    <location>
        <begin position="588"/>
        <end position="609"/>
    </location>
</feature>
<keyword evidence="14" id="KW-0325">Glycoprotein</keyword>
<dbReference type="GO" id="GO:0046872">
    <property type="term" value="F:metal ion binding"/>
    <property type="evidence" value="ECO:0007669"/>
    <property type="project" value="UniProtKB-KW"/>
</dbReference>
<keyword evidence="5 16" id="KW-0479">Metal-binding</keyword>
<organism evidence="20 21">
    <name type="scientific">Trypanosoma theileri</name>
    <dbReference type="NCBI Taxonomy" id="67003"/>
    <lineage>
        <taxon>Eukaryota</taxon>
        <taxon>Discoba</taxon>
        <taxon>Euglenozoa</taxon>
        <taxon>Kinetoplastea</taxon>
        <taxon>Metakinetoplastina</taxon>
        <taxon>Trypanosomatida</taxon>
        <taxon>Trypanosomatidae</taxon>
        <taxon>Trypanosoma</taxon>
    </lineage>
</organism>
<dbReference type="InterPro" id="IPR001577">
    <property type="entry name" value="Peptidase_M8"/>
</dbReference>
<comment type="similarity">
    <text evidence="3 17">Belongs to the peptidase M8 family.</text>
</comment>
<comment type="catalytic activity">
    <reaction evidence="1">
        <text>Preference for hydrophobic residues at P1 and P1' and basic residues at P2' and P3'. A model nonapeptide is cleaved at -Ala-Tyr-|-Leu-Lys-Lys-.</text>
        <dbReference type="EC" id="3.4.24.36"/>
    </reaction>
</comment>
<feature type="compositionally biased region" description="Basic and acidic residues" evidence="18">
    <location>
        <begin position="655"/>
        <end position="667"/>
    </location>
</feature>
<feature type="transmembrane region" description="Helical" evidence="19">
    <location>
        <begin position="726"/>
        <end position="745"/>
    </location>
</feature>
<evidence type="ECO:0000256" key="11">
    <source>
        <dbReference type="ARBA" id="ARBA00023136"/>
    </source>
</evidence>
<keyword evidence="19" id="KW-1133">Transmembrane helix</keyword>
<evidence type="ECO:0000256" key="7">
    <source>
        <dbReference type="ARBA" id="ARBA00022801"/>
    </source>
</evidence>
<evidence type="ECO:0000256" key="8">
    <source>
        <dbReference type="ARBA" id="ARBA00022833"/>
    </source>
</evidence>
<feature type="compositionally biased region" description="Low complexity" evidence="18">
    <location>
        <begin position="493"/>
        <end position="502"/>
    </location>
</feature>
<reference evidence="20 21" key="1">
    <citation type="submission" date="2017-03" db="EMBL/GenBank/DDBJ databases">
        <title>An alternative strategy for trypanosome survival in the mammalian bloodstream revealed through genome and transcriptome analysis of the ubiquitous bovine parasite Trypanosoma (Megatrypanum) theileri.</title>
        <authorList>
            <person name="Kelly S."/>
            <person name="Ivens A."/>
            <person name="Mott A."/>
            <person name="O'Neill E."/>
            <person name="Emms D."/>
            <person name="Macleod O."/>
            <person name="Voorheis P."/>
            <person name="Matthews J."/>
            <person name="Matthews K."/>
            <person name="Carrington M."/>
        </authorList>
    </citation>
    <scope>NUCLEOTIDE SEQUENCE [LARGE SCALE GENOMIC DNA]</scope>
    <source>
        <strain evidence="20">Edinburgh</strain>
    </source>
</reference>
<dbReference type="SUPFAM" id="SSF55486">
    <property type="entry name" value="Metalloproteases ('zincins'), catalytic domain"/>
    <property type="match status" value="1"/>
</dbReference>
<dbReference type="RefSeq" id="XP_028878696.1">
    <property type="nucleotide sequence ID" value="XM_029030097.1"/>
</dbReference>
<feature type="compositionally biased region" description="Low complexity" evidence="18">
    <location>
        <begin position="527"/>
        <end position="550"/>
    </location>
</feature>
<feature type="compositionally biased region" description="Low complexity" evidence="18">
    <location>
        <begin position="569"/>
        <end position="584"/>
    </location>
</feature>
<evidence type="ECO:0000256" key="19">
    <source>
        <dbReference type="SAM" id="Phobius"/>
    </source>
</evidence>
<dbReference type="GO" id="GO:0007155">
    <property type="term" value="P:cell adhesion"/>
    <property type="evidence" value="ECO:0007669"/>
    <property type="project" value="UniProtKB-KW"/>
</dbReference>
<keyword evidence="10 16" id="KW-0482">Metalloprotease</keyword>
<dbReference type="PANTHER" id="PTHR10942">
    <property type="entry name" value="LEISHMANOLYSIN-LIKE PEPTIDASE"/>
    <property type="match status" value="1"/>
</dbReference>
<keyword evidence="13" id="KW-1015">Disulfide bond</keyword>
<dbReference type="Pfam" id="PF01457">
    <property type="entry name" value="Peptidase_M8"/>
    <property type="match status" value="1"/>
</dbReference>
<evidence type="ECO:0000256" key="12">
    <source>
        <dbReference type="ARBA" id="ARBA00023145"/>
    </source>
</evidence>
<evidence type="ECO:0000256" key="5">
    <source>
        <dbReference type="ARBA" id="ARBA00022723"/>
    </source>
</evidence>
<evidence type="ECO:0000256" key="3">
    <source>
        <dbReference type="ARBA" id="ARBA00005860"/>
    </source>
</evidence>
<keyword evidence="4 17" id="KW-0645">Protease</keyword>
<evidence type="ECO:0000256" key="15">
    <source>
        <dbReference type="PIRSR" id="PIRSR601577-1"/>
    </source>
</evidence>
<comment type="caution">
    <text evidence="20">The sequence shown here is derived from an EMBL/GenBank/DDBJ whole genome shotgun (WGS) entry which is preliminary data.</text>
</comment>
<dbReference type="AlphaFoldDB" id="A0A1X0NKJ8"/>
<evidence type="ECO:0000256" key="16">
    <source>
        <dbReference type="PIRSR" id="PIRSR601577-2"/>
    </source>
</evidence>
<evidence type="ECO:0000256" key="14">
    <source>
        <dbReference type="ARBA" id="ARBA00023180"/>
    </source>
</evidence>
<evidence type="ECO:0000256" key="9">
    <source>
        <dbReference type="ARBA" id="ARBA00022889"/>
    </source>
</evidence>
<feature type="region of interest" description="Disordered" evidence="18">
    <location>
        <begin position="452"/>
        <end position="697"/>
    </location>
</feature>
<gene>
    <name evidence="20" type="ORF">TM35_000431980</name>
</gene>
<protein>
    <recommendedName>
        <fullName evidence="17">Leishmanolysin-like peptidase</fullName>
        <ecNumber evidence="17">3.4.24.-</ecNumber>
    </recommendedName>
</protein>
<keyword evidence="7 17" id="KW-0378">Hydrolase</keyword>
<dbReference type="EC" id="3.4.24.-" evidence="17"/>
<keyword evidence="11 19" id="KW-0472">Membrane</keyword>
<dbReference type="PRINTS" id="PR00782">
    <property type="entry name" value="LSHMANOLYSIN"/>
</dbReference>
<dbReference type="Proteomes" id="UP000192257">
    <property type="component" value="Unassembled WGS sequence"/>
</dbReference>
<feature type="compositionally biased region" description="Polar residues" evidence="18">
    <location>
        <begin position="623"/>
        <end position="638"/>
    </location>
</feature>
<dbReference type="PANTHER" id="PTHR10942:SF0">
    <property type="entry name" value="LEISHMANOLYSIN-LIKE PEPTIDASE"/>
    <property type="match status" value="1"/>
</dbReference>
<evidence type="ECO:0000313" key="21">
    <source>
        <dbReference type="Proteomes" id="UP000192257"/>
    </source>
</evidence>
<dbReference type="GO" id="GO:0005737">
    <property type="term" value="C:cytoplasm"/>
    <property type="evidence" value="ECO:0007669"/>
    <property type="project" value="TreeGrafter"/>
</dbReference>
<evidence type="ECO:0000256" key="4">
    <source>
        <dbReference type="ARBA" id="ARBA00022670"/>
    </source>
</evidence>
<accession>A0A1X0NKJ8</accession>
<feature type="active site" evidence="15">
    <location>
        <position position="112"/>
    </location>
</feature>
<name>A0A1X0NKJ8_9TRYP</name>
<keyword evidence="19" id="KW-0812">Transmembrane</keyword>
<keyword evidence="12" id="KW-0865">Zymogen</keyword>
<feature type="compositionally biased region" description="Polar residues" evidence="18">
    <location>
        <begin position="668"/>
        <end position="697"/>
    </location>
</feature>
<keyword evidence="21" id="KW-1185">Reference proteome</keyword>
<evidence type="ECO:0000256" key="18">
    <source>
        <dbReference type="SAM" id="MobiDB-lite"/>
    </source>
</evidence>
<evidence type="ECO:0000256" key="13">
    <source>
        <dbReference type="ARBA" id="ARBA00023157"/>
    </source>
</evidence>
<comment type="cofactor">
    <cofactor evidence="16 17">
        <name>Zn(2+)</name>
        <dbReference type="ChEBI" id="CHEBI:29105"/>
    </cofactor>
    <text evidence="16 17">Binds 1 zinc ion per subunit.</text>
</comment>
<feature type="binding site" evidence="16">
    <location>
        <position position="111"/>
    </location>
    <ligand>
        <name>Zn(2+)</name>
        <dbReference type="ChEBI" id="CHEBI:29105"/>
        <note>catalytic</note>
    </ligand>
</feature>
<evidence type="ECO:0000256" key="1">
    <source>
        <dbReference type="ARBA" id="ARBA00001249"/>
    </source>
</evidence>
<dbReference type="GO" id="GO:0016020">
    <property type="term" value="C:membrane"/>
    <property type="evidence" value="ECO:0007669"/>
    <property type="project" value="UniProtKB-SubCell"/>
</dbReference>
<evidence type="ECO:0000256" key="10">
    <source>
        <dbReference type="ARBA" id="ARBA00023049"/>
    </source>
</evidence>
<dbReference type="Gene3D" id="2.10.55.10">
    <property type="entry name" value="Leishmanolysin domain 3"/>
    <property type="match status" value="1"/>
</dbReference>
<feature type="binding site" evidence="16">
    <location>
        <position position="115"/>
    </location>
    <ligand>
        <name>Zn(2+)</name>
        <dbReference type="ChEBI" id="CHEBI:29105"/>
        <note>catalytic</note>
    </ligand>
</feature>
<dbReference type="Gene3D" id="3.90.132.10">
    <property type="entry name" value="Leishmanolysin , domain 2"/>
    <property type="match status" value="1"/>
</dbReference>
<dbReference type="OrthoDB" id="527990at2759"/>
<dbReference type="Gene3D" id="3.10.170.20">
    <property type="match status" value="1"/>
</dbReference>
<evidence type="ECO:0000256" key="17">
    <source>
        <dbReference type="RuleBase" id="RU366077"/>
    </source>
</evidence>
<evidence type="ECO:0000313" key="20">
    <source>
        <dbReference type="EMBL" id="ORC84630.1"/>
    </source>
</evidence>
<dbReference type="GO" id="GO:0004222">
    <property type="term" value="F:metalloendopeptidase activity"/>
    <property type="evidence" value="ECO:0007669"/>
    <property type="project" value="UniProtKB-UniRule"/>
</dbReference>
<dbReference type="Gene3D" id="2.30.34.10">
    <property type="entry name" value="Leishmanolysin domain 4"/>
    <property type="match status" value="1"/>
</dbReference>
<comment type="subcellular location">
    <subcellularLocation>
        <location evidence="2">Membrane</location>
    </subcellularLocation>
</comment>
<dbReference type="VEuPathDB" id="TriTrypDB:TM35_000431980"/>
<dbReference type="GeneID" id="39989877"/>
<evidence type="ECO:0000256" key="6">
    <source>
        <dbReference type="ARBA" id="ARBA00022729"/>
    </source>
</evidence>
<feature type="binding site" evidence="16">
    <location>
        <position position="188"/>
    </location>
    <ligand>
        <name>Zn(2+)</name>
        <dbReference type="ChEBI" id="CHEBI:29105"/>
        <note>catalytic</note>
    </ligand>
</feature>
<dbReference type="GO" id="GO:0006508">
    <property type="term" value="P:proteolysis"/>
    <property type="evidence" value="ECO:0007669"/>
    <property type="project" value="UniProtKB-KW"/>
</dbReference>
<evidence type="ECO:0000256" key="2">
    <source>
        <dbReference type="ARBA" id="ARBA00004370"/>
    </source>
</evidence>
<proteinExistence type="inferred from homology"/>
<dbReference type="EMBL" id="NBCO01000043">
    <property type="protein sequence ID" value="ORC84630.1"/>
    <property type="molecule type" value="Genomic_DNA"/>
</dbReference>
<sequence length="746" mass="82061">MAEKKEILLNKVLPKAIKLHADRLKVKRLGENKKSASEKTNVDDCHIFGDLLDNLHEIPDVDFMIFVSLSVDNRDFAICSKDNQGRPTSAVIKFDVKEIKATRQFIRLTAHEIAHGLGFEYKFMDRLGMIKTKYSYQQPTGGLGAGKQLYMVELKNAVDKLKEHLNCDSGEIEGLYLENEAESPTPSHWERRIAKDELMSTYSNSMGVTGMYYTNLTLAAFHSMPFYSANFSMAEPMSWGKQYICDLFKGIKDLQLTNYPDMFCKDDTKVTLQCTSDRFALGICSTKDNRNKLSGRYQYFKDEDTTKDANDLMDGVPFIRPLNGTACEGGEEELMPGSIVSSMSRCLNLETPILKDNKDDVKVQAVCANVKCDNDNKKVSVQLKGHDNKELNWYKCENDGESIPLEDSLFNKGSVKCPNFKEVCTGLPKTEPTKIKFYNGTKITESYVDVKDDDENEEPAQAQNTVRTAGASAVANQGSSAPDARPSAQPEGQQHPNPQQEVQEVEKEIKSQTLSLKHPESENAEHTGSSSVTPGSNTGSGGNNNDNGSNEDQNMGQARESASTRVDVPSGQSLSSPPAAAGSATIDPANTVTREISQQPADQPAQNNDKQNENETPAEAQDHQQVPNQTENKVQSPTEAKAQTDDSTDVQNNTHGEESTQRNRHDTATTFSSAANSNGNESTIQSPHKANNGVLNGTNLTEDQIKEETLKHTNVTGMLGPDSSIMVSYMAPLALLVCVVGFMMVP</sequence>